<evidence type="ECO:0000256" key="1">
    <source>
        <dbReference type="SAM" id="MobiDB-lite"/>
    </source>
</evidence>
<dbReference type="Pfam" id="PF20320">
    <property type="entry name" value="DUF6615"/>
    <property type="match status" value="1"/>
</dbReference>
<protein>
    <submittedName>
        <fullName evidence="2">Uncharacterized protein</fullName>
    </submittedName>
</protein>
<feature type="compositionally biased region" description="Basic and acidic residues" evidence="1">
    <location>
        <begin position="235"/>
        <end position="247"/>
    </location>
</feature>
<organism evidence="2 3">
    <name type="scientific">Maribacter litoralis</name>
    <dbReference type="NCBI Taxonomy" id="2059726"/>
    <lineage>
        <taxon>Bacteria</taxon>
        <taxon>Pseudomonadati</taxon>
        <taxon>Bacteroidota</taxon>
        <taxon>Flavobacteriia</taxon>
        <taxon>Flavobacteriales</taxon>
        <taxon>Flavobacteriaceae</taxon>
        <taxon>Maribacter</taxon>
    </lineage>
</organism>
<feature type="region of interest" description="Disordered" evidence="1">
    <location>
        <begin position="230"/>
        <end position="259"/>
    </location>
</feature>
<dbReference type="Proteomes" id="UP000430202">
    <property type="component" value="Unassembled WGS sequence"/>
</dbReference>
<keyword evidence="3" id="KW-1185">Reference proteome</keyword>
<dbReference type="RefSeq" id="WP_159303853.1">
    <property type="nucleotide sequence ID" value="NZ_LR733271.1"/>
</dbReference>
<sequence length="275" mass="32171">MLISTINKHTSLCELFVRVSELVWHKIANYHHLGINVPEIGLTADIIYELTNWGIITGKADCYIQNAYNEAKNGNDIELFIQNNSGTYDHYALQAKVLKSDKKYKGLDTGYKTSSKYQWNKLYDYAKRKGCIPYYLLYNGNTNMTIPYLRMHYFFDERQFGCSIVEPRVFQYFYKRKTKTPKYSQIHPKYAYPWSILSCFKPIPFKKISALHGYTHRPKTLSEIQNNLQGYTKTGDMEDKNRSRGDETSNETNSNDSWNPIAKIIIDNTELNNER</sequence>
<gene>
    <name evidence="2" type="ORF">MARI151_60191</name>
</gene>
<evidence type="ECO:0000313" key="3">
    <source>
        <dbReference type="Proteomes" id="UP000430202"/>
    </source>
</evidence>
<evidence type="ECO:0000313" key="2">
    <source>
        <dbReference type="EMBL" id="VXC15744.1"/>
    </source>
</evidence>
<accession>A0A653WT31</accession>
<dbReference type="AlphaFoldDB" id="A0A653WT31"/>
<name>A0A653WT31_9FLAO</name>
<proteinExistence type="predicted"/>
<reference evidence="2 3" key="1">
    <citation type="submission" date="2019-10" db="EMBL/GenBank/DDBJ databases">
        <authorList>
            <person name="Karimi E."/>
        </authorList>
    </citation>
    <scope>NUCLEOTIDE SEQUENCE [LARGE SCALE GENOMIC DNA]</scope>
    <source>
        <strain evidence="2">Maribacter sp. 151</strain>
    </source>
</reference>
<dbReference type="InterPro" id="IPR046723">
    <property type="entry name" value="DUF6615"/>
</dbReference>
<dbReference type="EMBL" id="CABWLR010000006">
    <property type="protein sequence ID" value="VXC15744.1"/>
    <property type="molecule type" value="Genomic_DNA"/>
</dbReference>